<dbReference type="Proteomes" id="UP000535415">
    <property type="component" value="Unassembled WGS sequence"/>
</dbReference>
<dbReference type="PROSITE" id="PS51257">
    <property type="entry name" value="PROKAR_LIPOPROTEIN"/>
    <property type="match status" value="1"/>
</dbReference>
<evidence type="ECO:0000256" key="1">
    <source>
        <dbReference type="PROSITE-ProRule" id="PRU00339"/>
    </source>
</evidence>
<dbReference type="SUPFAM" id="SSF48452">
    <property type="entry name" value="TPR-like"/>
    <property type="match status" value="1"/>
</dbReference>
<name>A0A7W9EY71_9RHOB</name>
<feature type="repeat" description="TPR" evidence="1">
    <location>
        <begin position="172"/>
        <end position="205"/>
    </location>
</feature>
<dbReference type="Pfam" id="PF13432">
    <property type="entry name" value="TPR_16"/>
    <property type="match status" value="2"/>
</dbReference>
<dbReference type="Gene3D" id="1.25.40.10">
    <property type="entry name" value="Tetratricopeptide repeat domain"/>
    <property type="match status" value="2"/>
</dbReference>
<protein>
    <submittedName>
        <fullName evidence="2">Tfp pilus assembly protein PilF</fullName>
    </submittedName>
</protein>
<dbReference type="InterPro" id="IPR011990">
    <property type="entry name" value="TPR-like_helical_dom_sf"/>
</dbReference>
<reference evidence="2 3" key="1">
    <citation type="submission" date="2020-08" db="EMBL/GenBank/DDBJ databases">
        <title>Genomic Encyclopedia of Type Strains, Phase IV (KMG-IV): sequencing the most valuable type-strain genomes for metagenomic binning, comparative biology and taxonomic classification.</title>
        <authorList>
            <person name="Goeker M."/>
        </authorList>
    </citation>
    <scope>NUCLEOTIDE SEQUENCE [LARGE SCALE GENOMIC DNA]</scope>
    <source>
        <strain evidence="2 3">DSM 101064</strain>
    </source>
</reference>
<sequence>MRHPILFPMCIAAVVALSACQRSGDAEVQRALQDLNVVDETNLNDVFLTVSDPDEAVSYFSRANDNDPGRIDLLRGLSQSLIRAKRNTEAVTAWQAVTSHAEANNDDRVELADAYIRTNQWDKAAATLNAIPPTHETFKRYRLEAIIADSNEQWEKADSFYQIAVGLTTTPAGVYNNWGYSKLTRGAYRDAERMFTDALRHDPQMFTAKNNIVLARGAQRNYDLPVIPMNQTERAQLLHTMALTAIKQNDITIGKGLLREAIDTHPQHFEEATRALRALEDNVTN</sequence>
<proteinExistence type="predicted"/>
<dbReference type="PROSITE" id="PS50005">
    <property type="entry name" value="TPR"/>
    <property type="match status" value="1"/>
</dbReference>
<dbReference type="AlphaFoldDB" id="A0A7W9EY71"/>
<accession>A0A7W9EY71</accession>
<dbReference type="EMBL" id="JACIJM010000005">
    <property type="protein sequence ID" value="MBB5722468.1"/>
    <property type="molecule type" value="Genomic_DNA"/>
</dbReference>
<keyword evidence="1" id="KW-0802">TPR repeat</keyword>
<comment type="caution">
    <text evidence="2">The sequence shown here is derived from an EMBL/GenBank/DDBJ whole genome shotgun (WGS) entry which is preliminary data.</text>
</comment>
<evidence type="ECO:0000313" key="3">
    <source>
        <dbReference type="Proteomes" id="UP000535415"/>
    </source>
</evidence>
<organism evidence="2 3">
    <name type="scientific">Yoonia ponticola</name>
    <dbReference type="NCBI Taxonomy" id="1524255"/>
    <lineage>
        <taxon>Bacteria</taxon>
        <taxon>Pseudomonadati</taxon>
        <taxon>Pseudomonadota</taxon>
        <taxon>Alphaproteobacteria</taxon>
        <taxon>Rhodobacterales</taxon>
        <taxon>Paracoccaceae</taxon>
        <taxon>Yoonia</taxon>
    </lineage>
</organism>
<keyword evidence="3" id="KW-1185">Reference proteome</keyword>
<gene>
    <name evidence="2" type="ORF">FHS72_002094</name>
</gene>
<dbReference type="RefSeq" id="WP_183528755.1">
    <property type="nucleotide sequence ID" value="NZ_JACIJM010000005.1"/>
</dbReference>
<dbReference type="InterPro" id="IPR019734">
    <property type="entry name" value="TPR_rpt"/>
</dbReference>
<evidence type="ECO:0000313" key="2">
    <source>
        <dbReference type="EMBL" id="MBB5722468.1"/>
    </source>
</evidence>